<evidence type="ECO:0000313" key="2">
    <source>
        <dbReference type="Proteomes" id="UP001054837"/>
    </source>
</evidence>
<gene>
    <name evidence="1" type="ORF">CDAR_236491</name>
</gene>
<sequence>MINYSRKASGYGVVGVQLSNSSIPCSSPPLEGGVVARYVSVCDTWGLINMDEAKGVVWRRVKVLFQEWSWSFQQLLSLEYRLGWKRPWGN</sequence>
<reference evidence="1 2" key="1">
    <citation type="submission" date="2021-06" db="EMBL/GenBank/DDBJ databases">
        <title>Caerostris darwini draft genome.</title>
        <authorList>
            <person name="Kono N."/>
            <person name="Arakawa K."/>
        </authorList>
    </citation>
    <scope>NUCLEOTIDE SEQUENCE [LARGE SCALE GENOMIC DNA]</scope>
</reference>
<dbReference type="EMBL" id="BPLQ01009171">
    <property type="protein sequence ID" value="GIY42293.1"/>
    <property type="molecule type" value="Genomic_DNA"/>
</dbReference>
<name>A0AAV4T6H9_9ARAC</name>
<comment type="caution">
    <text evidence="1">The sequence shown here is derived from an EMBL/GenBank/DDBJ whole genome shotgun (WGS) entry which is preliminary data.</text>
</comment>
<proteinExistence type="predicted"/>
<organism evidence="1 2">
    <name type="scientific">Caerostris darwini</name>
    <dbReference type="NCBI Taxonomy" id="1538125"/>
    <lineage>
        <taxon>Eukaryota</taxon>
        <taxon>Metazoa</taxon>
        <taxon>Ecdysozoa</taxon>
        <taxon>Arthropoda</taxon>
        <taxon>Chelicerata</taxon>
        <taxon>Arachnida</taxon>
        <taxon>Araneae</taxon>
        <taxon>Araneomorphae</taxon>
        <taxon>Entelegynae</taxon>
        <taxon>Araneoidea</taxon>
        <taxon>Araneidae</taxon>
        <taxon>Caerostris</taxon>
    </lineage>
</organism>
<protein>
    <submittedName>
        <fullName evidence="1">Uncharacterized protein</fullName>
    </submittedName>
</protein>
<dbReference type="AlphaFoldDB" id="A0AAV4T6H9"/>
<evidence type="ECO:0000313" key="1">
    <source>
        <dbReference type="EMBL" id="GIY42293.1"/>
    </source>
</evidence>
<keyword evidence="2" id="KW-1185">Reference proteome</keyword>
<dbReference type="Proteomes" id="UP001054837">
    <property type="component" value="Unassembled WGS sequence"/>
</dbReference>
<accession>A0AAV4T6H9</accession>